<feature type="region of interest" description="Disordered" evidence="1">
    <location>
        <begin position="48"/>
        <end position="88"/>
    </location>
</feature>
<dbReference type="EMBL" id="GEBQ01022332">
    <property type="protein sequence ID" value="JAT17645.1"/>
    <property type="molecule type" value="Transcribed_RNA"/>
</dbReference>
<accession>A0A1B6L1X2</accession>
<feature type="region of interest" description="Disordered" evidence="1">
    <location>
        <begin position="246"/>
        <end position="298"/>
    </location>
</feature>
<protein>
    <submittedName>
        <fullName evidence="2">Uncharacterized protein</fullName>
    </submittedName>
</protein>
<feature type="compositionally biased region" description="Low complexity" evidence="1">
    <location>
        <begin position="276"/>
        <end position="294"/>
    </location>
</feature>
<evidence type="ECO:0000313" key="2">
    <source>
        <dbReference type="EMBL" id="JAT17645.1"/>
    </source>
</evidence>
<evidence type="ECO:0000256" key="1">
    <source>
        <dbReference type="SAM" id="MobiDB-lite"/>
    </source>
</evidence>
<dbReference type="AlphaFoldDB" id="A0A1B6L1X2"/>
<gene>
    <name evidence="2" type="ORF">g.2494</name>
</gene>
<reference evidence="2" key="1">
    <citation type="submission" date="2015-11" db="EMBL/GenBank/DDBJ databases">
        <title>De novo transcriptome assembly of four potential Pierce s Disease insect vectors from Arizona vineyards.</title>
        <authorList>
            <person name="Tassone E.E."/>
        </authorList>
    </citation>
    <scope>NUCLEOTIDE SEQUENCE</scope>
</reference>
<feature type="non-terminal residue" evidence="2">
    <location>
        <position position="1"/>
    </location>
</feature>
<feature type="compositionally biased region" description="Basic and acidic residues" evidence="1">
    <location>
        <begin position="57"/>
        <end position="75"/>
    </location>
</feature>
<feature type="region of interest" description="Disordered" evidence="1">
    <location>
        <begin position="1"/>
        <end position="21"/>
    </location>
</feature>
<organism evidence="2">
    <name type="scientific">Graphocephala atropunctata</name>
    <dbReference type="NCBI Taxonomy" id="36148"/>
    <lineage>
        <taxon>Eukaryota</taxon>
        <taxon>Metazoa</taxon>
        <taxon>Ecdysozoa</taxon>
        <taxon>Arthropoda</taxon>
        <taxon>Hexapoda</taxon>
        <taxon>Insecta</taxon>
        <taxon>Pterygota</taxon>
        <taxon>Neoptera</taxon>
        <taxon>Paraneoptera</taxon>
        <taxon>Hemiptera</taxon>
        <taxon>Auchenorrhyncha</taxon>
        <taxon>Membracoidea</taxon>
        <taxon>Cicadellidae</taxon>
        <taxon>Cicadellinae</taxon>
        <taxon>Cicadellini</taxon>
        <taxon>Graphocephala</taxon>
    </lineage>
</organism>
<proteinExistence type="predicted"/>
<sequence>FWSGRSVDFKGGFSPGQPFMEIPVNDVQSESDSGLDKIQVVSSAIRVLPRKGKKTKREAPEMSRRKGSPREKRETVQSWRKPRQHQFVTNKSDRLPAPPIVRVYPPVDRNERFYDRDYRKSQRRIIYYADLPEIVRPPVQWYNRNYYDSPRQAYPSPYPSGYSSSPFPSPSENEVTRVQSNIIDVTPSRRPGYSSTPKFTIIDVEPPYNYNYRPYDHRPSPPSPIRYNLYPFSSPQYTSNRYYNDIRTPPYRDHSHFPSQNFRPDSSLEPVKLQIPTTDTSSTPSSTEQPSNTTRYLPDTIPVSLSKFIT</sequence>
<name>A0A1B6L1X2_9HEMI</name>